<dbReference type="AlphaFoldDB" id="A0A091ECG5"/>
<gene>
    <name evidence="1" type="ORF">H920_05632</name>
</gene>
<keyword evidence="2" id="KW-1185">Reference proteome</keyword>
<organism evidence="1 2">
    <name type="scientific">Fukomys damarensis</name>
    <name type="common">Damaraland mole rat</name>
    <name type="synonym">Cryptomys damarensis</name>
    <dbReference type="NCBI Taxonomy" id="885580"/>
    <lineage>
        <taxon>Eukaryota</taxon>
        <taxon>Metazoa</taxon>
        <taxon>Chordata</taxon>
        <taxon>Craniata</taxon>
        <taxon>Vertebrata</taxon>
        <taxon>Euteleostomi</taxon>
        <taxon>Mammalia</taxon>
        <taxon>Eutheria</taxon>
        <taxon>Euarchontoglires</taxon>
        <taxon>Glires</taxon>
        <taxon>Rodentia</taxon>
        <taxon>Hystricomorpha</taxon>
        <taxon>Bathyergidae</taxon>
        <taxon>Fukomys</taxon>
    </lineage>
</organism>
<accession>A0A091ECG5</accession>
<evidence type="ECO:0000313" key="1">
    <source>
        <dbReference type="EMBL" id="KFO33016.1"/>
    </source>
</evidence>
<sequence>MPWGLGTLASSLAGPCWKSLRWTVQVARRILVPALQCCLHSCSSVLYLCSELRPTGVSSAEASPALTPALHPYSLPPQPGSPGCPTSLCWGLAGLLPSSGLALHEETTGLCPEDPEPTLPSFCFASGWAHPSMDPPGRATELPHDLRLCPRCAPTDWAVLELSAFSTLGDLEASSAESKAEAAFLDHGAIG</sequence>
<protein>
    <submittedName>
        <fullName evidence="1">Uncharacterized protein</fullName>
    </submittedName>
</protein>
<reference evidence="1 2" key="1">
    <citation type="submission" date="2013-11" db="EMBL/GenBank/DDBJ databases">
        <title>The Damaraland mole rat (Fukomys damarensis) genome and evolution of African mole rats.</title>
        <authorList>
            <person name="Gladyshev V.N."/>
            <person name="Fang X."/>
        </authorList>
    </citation>
    <scope>NUCLEOTIDE SEQUENCE [LARGE SCALE GENOMIC DNA]</scope>
    <source>
        <tissue evidence="1">Liver</tissue>
    </source>
</reference>
<evidence type="ECO:0000313" key="2">
    <source>
        <dbReference type="Proteomes" id="UP000028990"/>
    </source>
</evidence>
<name>A0A091ECG5_FUKDA</name>
<dbReference type="Proteomes" id="UP000028990">
    <property type="component" value="Unassembled WGS sequence"/>
</dbReference>
<proteinExistence type="predicted"/>
<dbReference type="EMBL" id="KN122106">
    <property type="protein sequence ID" value="KFO33016.1"/>
    <property type="molecule type" value="Genomic_DNA"/>
</dbReference>